<dbReference type="KEGG" id="slf:JEQ17_40070"/>
<name>A0A7T7RFQ1_9ACTN</name>
<protein>
    <submittedName>
        <fullName evidence="1">Uncharacterized protein</fullName>
    </submittedName>
</protein>
<dbReference type="RefSeq" id="WP_200399808.1">
    <property type="nucleotide sequence ID" value="NZ_CP066831.1"/>
</dbReference>
<reference evidence="1 2" key="1">
    <citation type="submission" date="2020-12" db="EMBL/GenBank/DDBJ databases">
        <title>A novel species.</title>
        <authorList>
            <person name="Li K."/>
        </authorList>
    </citation>
    <scope>NUCLEOTIDE SEQUENCE [LARGE SCALE GENOMIC DNA]</scope>
    <source>
        <strain evidence="1 2">ZYC-3</strain>
    </source>
</reference>
<organism evidence="1 2">
    <name type="scientific">Streptomyces liliifuscus</name>
    <dbReference type="NCBI Taxonomy" id="2797636"/>
    <lineage>
        <taxon>Bacteria</taxon>
        <taxon>Bacillati</taxon>
        <taxon>Actinomycetota</taxon>
        <taxon>Actinomycetes</taxon>
        <taxon>Kitasatosporales</taxon>
        <taxon>Streptomycetaceae</taxon>
        <taxon>Streptomyces</taxon>
    </lineage>
</organism>
<sequence length="71" mass="7748">MKLWIVAQVKSVDADGWAQDWDFAGAFTTEDKARDVCTEPGDCMWPVEADTFLGRDTLPAPGITFPAGDGR</sequence>
<dbReference type="EMBL" id="CP066831">
    <property type="protein sequence ID" value="QQM44997.1"/>
    <property type="molecule type" value="Genomic_DNA"/>
</dbReference>
<evidence type="ECO:0000313" key="2">
    <source>
        <dbReference type="Proteomes" id="UP000595636"/>
    </source>
</evidence>
<accession>A0A7T7RFQ1</accession>
<keyword evidence="2" id="KW-1185">Reference proteome</keyword>
<proteinExistence type="predicted"/>
<dbReference type="AlphaFoldDB" id="A0A7T7RFQ1"/>
<gene>
    <name evidence="1" type="ORF">JEQ17_40070</name>
</gene>
<evidence type="ECO:0000313" key="1">
    <source>
        <dbReference type="EMBL" id="QQM44997.1"/>
    </source>
</evidence>
<dbReference type="Proteomes" id="UP000595636">
    <property type="component" value="Chromosome"/>
</dbReference>